<feature type="compositionally biased region" description="Basic and acidic residues" evidence="11">
    <location>
        <begin position="394"/>
        <end position="403"/>
    </location>
</feature>
<feature type="compositionally biased region" description="Basic and acidic residues" evidence="11">
    <location>
        <begin position="209"/>
        <end position="220"/>
    </location>
</feature>
<dbReference type="SMART" id="SM00333">
    <property type="entry name" value="TUDOR"/>
    <property type="match status" value="1"/>
</dbReference>
<dbReference type="SUPFAM" id="SSF63748">
    <property type="entry name" value="Tudor/PWWP/MBT"/>
    <property type="match status" value="1"/>
</dbReference>
<evidence type="ECO:0000313" key="13">
    <source>
        <dbReference type="EMBL" id="CCD72441.1"/>
    </source>
</evidence>
<dbReference type="ExpressionAtlas" id="Q965Q9">
    <property type="expression patterns" value="baseline and differential"/>
</dbReference>
<dbReference type="GO" id="GO:0016607">
    <property type="term" value="C:nuclear speck"/>
    <property type="evidence" value="ECO:0007669"/>
    <property type="project" value="UniProtKB-SubCell"/>
</dbReference>
<dbReference type="UCSC" id="Y50D4C.3">
    <property type="organism name" value="c. elegans"/>
</dbReference>
<protein>
    <recommendedName>
        <fullName evidence="9">Survival of motor neuron-related-splicing factor 30</fullName>
    </recommendedName>
    <alternativeName>
        <fullName evidence="10">Survival motor neuron domain-containing protein 1</fullName>
    </alternativeName>
</protein>
<keyword evidence="14" id="KW-1185">Reference proteome</keyword>
<feature type="compositionally biased region" description="Low complexity" evidence="11">
    <location>
        <begin position="453"/>
        <end position="468"/>
    </location>
</feature>
<dbReference type="AlphaFoldDB" id="Q965Q9"/>
<dbReference type="InterPro" id="IPR010304">
    <property type="entry name" value="SMN_Tudor"/>
</dbReference>
<proteinExistence type="evidence at protein level"/>
<evidence type="ECO:0000256" key="6">
    <source>
        <dbReference type="ARBA" id="ARBA00023187"/>
    </source>
</evidence>
<name>Q965Q9_CAEEL</name>
<dbReference type="IntAct" id="Q965Q9">
    <property type="interactions" value="1"/>
</dbReference>
<keyword evidence="6" id="KW-0508">mRNA splicing</keyword>
<feature type="compositionally biased region" description="Basic and acidic residues" evidence="11">
    <location>
        <begin position="347"/>
        <end position="362"/>
    </location>
</feature>
<dbReference type="InterPro" id="IPR002999">
    <property type="entry name" value="Tudor"/>
</dbReference>
<dbReference type="InterPro" id="IPR013894">
    <property type="entry name" value="RMI1_OB"/>
</dbReference>
<dbReference type="STRING" id="6239.Y50D4C.3a.1"/>
<dbReference type="eggNOG" id="KOG3683">
    <property type="taxonomic scope" value="Eukaryota"/>
</dbReference>
<keyword evidence="5" id="KW-0747">Spliceosome</keyword>
<evidence type="ECO:0000256" key="11">
    <source>
        <dbReference type="SAM" id="MobiDB-lite"/>
    </source>
</evidence>
<dbReference type="AGR" id="WB:WBGene00021748"/>
<comment type="similarity">
    <text evidence="3">Belongs to the SMN family.</text>
</comment>
<evidence type="ECO:0000256" key="1">
    <source>
        <dbReference type="ARBA" id="ARBA00004324"/>
    </source>
</evidence>
<dbReference type="Pfam" id="PF06003">
    <property type="entry name" value="SMN_Tudor"/>
    <property type="match status" value="1"/>
</dbReference>
<dbReference type="PaxDb" id="6239-Y50D4C.3"/>
<gene>
    <name evidence="13 15" type="primary">tdrd-3</name>
    <name evidence="13" type="ORF">CELE_Y50D4C.3</name>
    <name evidence="15" type="ORF">Y50D4C.3</name>
</gene>
<dbReference type="PeptideAtlas" id="Q965Q9"/>
<feature type="compositionally biased region" description="Pro residues" evidence="11">
    <location>
        <begin position="244"/>
        <end position="254"/>
    </location>
</feature>
<dbReference type="InterPro" id="IPR042470">
    <property type="entry name" value="RMI1_N_C_sf"/>
</dbReference>
<accession>Q965Q9</accession>
<dbReference type="WormBase" id="Y50D4C.3a">
    <property type="protein sequence ID" value="CE26547"/>
    <property type="gene ID" value="WBGene00021748"/>
    <property type="gene designation" value="tdrd-3"/>
</dbReference>
<dbReference type="Gene3D" id="2.30.30.140">
    <property type="match status" value="1"/>
</dbReference>
<comment type="function">
    <text evidence="8">Involved in spliceosome assembly.</text>
</comment>
<dbReference type="GO" id="GO:0015030">
    <property type="term" value="C:Cajal body"/>
    <property type="evidence" value="ECO:0007669"/>
    <property type="project" value="UniProtKB-SubCell"/>
</dbReference>
<feature type="compositionally biased region" description="Gly residues" evidence="11">
    <location>
        <begin position="479"/>
        <end position="489"/>
    </location>
</feature>
<dbReference type="Gene3D" id="2.40.50.770">
    <property type="entry name" value="RecQ-mediated genome instability protein Rmi1, C-terminal domain"/>
    <property type="match status" value="1"/>
</dbReference>
<feature type="region of interest" description="Disordered" evidence="11">
    <location>
        <begin position="237"/>
        <end position="552"/>
    </location>
</feature>
<dbReference type="MINT" id="Q965Q9"/>
<dbReference type="Bgee" id="WBGene00021748">
    <property type="expression patterns" value="Expressed in adult organism and 4 other cell types or tissues"/>
</dbReference>
<dbReference type="PANTHER" id="PTHR13681:SF24">
    <property type="entry name" value="TUDOR DOMAIN-CONTAINING PROTEIN 3"/>
    <property type="match status" value="1"/>
</dbReference>
<evidence type="ECO:0000256" key="10">
    <source>
        <dbReference type="ARBA" id="ARBA00042567"/>
    </source>
</evidence>
<evidence type="ECO:0000256" key="8">
    <source>
        <dbReference type="ARBA" id="ARBA00037618"/>
    </source>
</evidence>
<feature type="compositionally biased region" description="Polar residues" evidence="11">
    <location>
        <begin position="506"/>
        <end position="523"/>
    </location>
</feature>
<dbReference type="OMA" id="YHQRSRN"/>
<evidence type="ECO:0007829" key="16">
    <source>
        <dbReference type="PeptideAtlas" id="Q965Q9"/>
    </source>
</evidence>
<dbReference type="GO" id="GO:0006397">
    <property type="term" value="P:mRNA processing"/>
    <property type="evidence" value="ECO:0007669"/>
    <property type="project" value="UniProtKB-KW"/>
</dbReference>
<dbReference type="SMR" id="Q965Q9"/>
<organism evidence="13 14">
    <name type="scientific">Caenorhabditis elegans</name>
    <dbReference type="NCBI Taxonomy" id="6239"/>
    <lineage>
        <taxon>Eukaryota</taxon>
        <taxon>Metazoa</taxon>
        <taxon>Ecdysozoa</taxon>
        <taxon>Nematoda</taxon>
        <taxon>Chromadorea</taxon>
        <taxon>Rhabditida</taxon>
        <taxon>Rhabditina</taxon>
        <taxon>Rhabditomorpha</taxon>
        <taxon>Rhabditoidea</taxon>
        <taxon>Rhabditidae</taxon>
        <taxon>Peloderinae</taxon>
        <taxon>Caenorhabditis</taxon>
    </lineage>
</organism>
<dbReference type="HOGENOM" id="CLU_026041_0_0_1"/>
<evidence type="ECO:0000259" key="12">
    <source>
        <dbReference type="PROSITE" id="PS50304"/>
    </source>
</evidence>
<evidence type="ECO:0000256" key="7">
    <source>
        <dbReference type="ARBA" id="ARBA00023242"/>
    </source>
</evidence>
<dbReference type="Pfam" id="PF08585">
    <property type="entry name" value="RMI1_N_C"/>
    <property type="match status" value="1"/>
</dbReference>
<comment type="subcellular location">
    <subcellularLocation>
        <location evidence="1">Nucleus speckle</location>
    </subcellularLocation>
    <subcellularLocation>
        <location evidence="2">Nucleus</location>
        <location evidence="2">Cajal body</location>
    </subcellularLocation>
</comment>
<dbReference type="EMBL" id="BX284605">
    <property type="protein sequence ID" value="CCD72441.1"/>
    <property type="molecule type" value="Genomic_DNA"/>
</dbReference>
<feature type="compositionally biased region" description="Low complexity" evidence="11">
    <location>
        <begin position="543"/>
        <end position="552"/>
    </location>
</feature>
<feature type="region of interest" description="Disordered" evidence="11">
    <location>
        <begin position="196"/>
        <end position="220"/>
    </location>
</feature>
<evidence type="ECO:0000256" key="4">
    <source>
        <dbReference type="ARBA" id="ARBA00022664"/>
    </source>
</evidence>
<dbReference type="PANTHER" id="PTHR13681">
    <property type="entry name" value="SURVIVAL OF MOTOR NEURON-RELATED-SPLICING FACTOR 30-RELATED"/>
    <property type="match status" value="1"/>
</dbReference>
<dbReference type="FunCoup" id="Q965Q9">
    <property type="interactions" value="204"/>
</dbReference>
<dbReference type="SMART" id="SM01161">
    <property type="entry name" value="DUF1767"/>
    <property type="match status" value="1"/>
</dbReference>
<evidence type="ECO:0000256" key="9">
    <source>
        <dbReference type="ARBA" id="ARBA00041083"/>
    </source>
</evidence>
<keyword evidence="7" id="KW-0539">Nucleus</keyword>
<dbReference type="GO" id="GO:0005634">
    <property type="term" value="C:nucleus"/>
    <property type="evidence" value="ECO:0000318"/>
    <property type="project" value="GO_Central"/>
</dbReference>
<evidence type="ECO:0000256" key="2">
    <source>
        <dbReference type="ARBA" id="ARBA00004408"/>
    </source>
</evidence>
<feature type="domain" description="Tudor" evidence="12">
    <location>
        <begin position="554"/>
        <end position="605"/>
    </location>
</feature>
<dbReference type="GO" id="GO:0005681">
    <property type="term" value="C:spliceosomal complex"/>
    <property type="evidence" value="ECO:0007669"/>
    <property type="project" value="UniProtKB-KW"/>
</dbReference>
<reference evidence="13 14" key="1">
    <citation type="journal article" date="1998" name="Science">
        <title>Genome sequence of the nematode C. elegans: a platform for investigating biology.</title>
        <authorList>
            <consortium name="The C. elegans sequencing consortium"/>
            <person name="Sulson J.E."/>
            <person name="Waterston R."/>
        </authorList>
    </citation>
    <scope>NUCLEOTIDE SEQUENCE [LARGE SCALE GENOMIC DNA]</scope>
    <source>
        <strain evidence="13 14">Bristol N2</strain>
    </source>
</reference>
<sequence length="605" mass="66406">MDQLRKDGWYINESQTSQLFDDELLPKNGSEIEKVILNEDLRNFGEASIINLLKKEDFVFEGPCVLQLLRYRNVSVPRIKEELNQTDPAHSIIRLFFTDGHSSISALLLQSIPGITSDTPPGTKILILGKVDVEGGFLILGKKDIRILGGKVDEMIEKWNVEKSSVRAGGFKSSVGKGTGAPKWISFGKRGQKGQLEKGFKANSVMPKTQKEGEDADDDFSKNRAEILKDLDSDTAKTFAKPNLAPPPVKAPAPPKERRVPAARPARKGRGRKNSEDGPDVDVGEYANHKPSGPATLFDFIGGGAGAGASEKAVELLPPQNVQHLTEKMGKLNVKNSENFKYPGAGGRRDQRPAAARDDNRGPKNSAPQNQRPAAARDGNRGPKNPGPQNRAADYFRDRDRQQRPSTGSVGQQPREVSRNFQNSPRSFNQNSNQGHPRGNQKSFQQGAPHQTPRGNQGNFQQQGPPRGTGNYFFQQGPPRGGQFHGGSQQGPPPPPPSQHHPRGFQQQAQQNPPPRGNNQGQSYHGAPRGMGNFGHQEPRNVQQSHQQQTGGPQWRVGAQCLATWTDGNLYPATVTELLPNRTAIVRYNEYGNMHTIPVDFLIIP</sequence>
<keyword evidence="4" id="KW-0507">mRNA processing</keyword>
<dbReference type="PROSITE" id="PS50304">
    <property type="entry name" value="TUDOR"/>
    <property type="match status" value="1"/>
</dbReference>
<dbReference type="GO" id="GO:0005737">
    <property type="term" value="C:cytoplasm"/>
    <property type="evidence" value="ECO:0007669"/>
    <property type="project" value="InterPro"/>
</dbReference>
<evidence type="ECO:0000256" key="5">
    <source>
        <dbReference type="ARBA" id="ARBA00022728"/>
    </source>
</evidence>
<keyword evidence="16" id="KW-1267">Proteomics identification</keyword>
<dbReference type="Proteomes" id="UP000001940">
    <property type="component" value="Chromosome V"/>
</dbReference>
<dbReference type="CTD" id="178599"/>
<evidence type="ECO:0000256" key="3">
    <source>
        <dbReference type="ARBA" id="ARBA00005371"/>
    </source>
</evidence>
<dbReference type="InParanoid" id="Q965Q9"/>
<dbReference type="OrthoDB" id="434939at2759"/>
<dbReference type="GO" id="GO:0003723">
    <property type="term" value="F:RNA binding"/>
    <property type="evidence" value="ECO:0007669"/>
    <property type="project" value="InterPro"/>
</dbReference>
<feature type="compositionally biased region" description="Polar residues" evidence="11">
    <location>
        <begin position="419"/>
        <end position="449"/>
    </location>
</feature>
<dbReference type="GO" id="GO:0008380">
    <property type="term" value="P:RNA splicing"/>
    <property type="evidence" value="ECO:0007669"/>
    <property type="project" value="UniProtKB-KW"/>
</dbReference>
<evidence type="ECO:0000313" key="15">
    <source>
        <dbReference type="WormBase" id="Y50D4C.3a"/>
    </source>
</evidence>
<evidence type="ECO:0000313" key="14">
    <source>
        <dbReference type="Proteomes" id="UP000001940"/>
    </source>
</evidence>